<sequence>MGATASALMKAALMKLGAGLTVGGLMGLAGTVGVTLASAGVATDKFGEEVEYCGWVGRWGVTVGAAVGGYLSSLFPSGLSGMFMGLCAATIPAGLYLKQLVLFMDRKSPVPLCLIITVMVVTSGFQSPTGAEETDETTSDHVRPRQTAAGDEHSSSVTSGIRSRDKTLCLDQNLKNQTLIRTRVQSR</sequence>
<protein>
    <submittedName>
        <fullName evidence="3">Uncharacterized protein</fullName>
    </submittedName>
</protein>
<evidence type="ECO:0000313" key="4">
    <source>
        <dbReference type="Proteomes" id="UP001279410"/>
    </source>
</evidence>
<evidence type="ECO:0000313" key="3">
    <source>
        <dbReference type="EMBL" id="GLD69028.1"/>
    </source>
</evidence>
<proteinExistence type="predicted"/>
<dbReference type="Proteomes" id="UP001279410">
    <property type="component" value="Unassembled WGS sequence"/>
</dbReference>
<keyword evidence="4" id="KW-1185">Reference proteome</keyword>
<keyword evidence="2" id="KW-0812">Transmembrane</keyword>
<dbReference type="EMBL" id="BRZM01000165">
    <property type="protein sequence ID" value="GLD69028.1"/>
    <property type="molecule type" value="Genomic_DNA"/>
</dbReference>
<evidence type="ECO:0000256" key="2">
    <source>
        <dbReference type="SAM" id="Phobius"/>
    </source>
</evidence>
<keyword evidence="2" id="KW-0472">Membrane</keyword>
<comment type="caution">
    <text evidence="3">The sequence shown here is derived from an EMBL/GenBank/DDBJ whole genome shotgun (WGS) entry which is preliminary data.</text>
</comment>
<accession>A0AAD3N9G7</accession>
<reference evidence="3" key="1">
    <citation type="submission" date="2022-08" db="EMBL/GenBank/DDBJ databases">
        <title>Genome sequencing of akame (Lates japonicus).</title>
        <authorList>
            <person name="Hashiguchi Y."/>
            <person name="Takahashi H."/>
        </authorList>
    </citation>
    <scope>NUCLEOTIDE SEQUENCE</scope>
    <source>
        <strain evidence="3">Kochi</strain>
    </source>
</reference>
<feature type="transmembrane region" description="Helical" evidence="2">
    <location>
        <begin position="79"/>
        <end position="97"/>
    </location>
</feature>
<name>A0AAD3N9G7_LATJO</name>
<evidence type="ECO:0000256" key="1">
    <source>
        <dbReference type="SAM" id="MobiDB-lite"/>
    </source>
</evidence>
<organism evidence="3 4">
    <name type="scientific">Lates japonicus</name>
    <name type="common">Japanese lates</name>
    <dbReference type="NCBI Taxonomy" id="270547"/>
    <lineage>
        <taxon>Eukaryota</taxon>
        <taxon>Metazoa</taxon>
        <taxon>Chordata</taxon>
        <taxon>Craniata</taxon>
        <taxon>Vertebrata</taxon>
        <taxon>Euteleostomi</taxon>
        <taxon>Actinopterygii</taxon>
        <taxon>Neopterygii</taxon>
        <taxon>Teleostei</taxon>
        <taxon>Neoteleostei</taxon>
        <taxon>Acanthomorphata</taxon>
        <taxon>Carangaria</taxon>
        <taxon>Carangaria incertae sedis</taxon>
        <taxon>Centropomidae</taxon>
        <taxon>Lates</taxon>
    </lineage>
</organism>
<gene>
    <name evidence="3" type="ORF">AKAME5_002034100</name>
</gene>
<dbReference type="AlphaFoldDB" id="A0AAD3N9G7"/>
<feature type="region of interest" description="Disordered" evidence="1">
    <location>
        <begin position="127"/>
        <end position="162"/>
    </location>
</feature>
<keyword evidence="2" id="KW-1133">Transmembrane helix</keyword>